<keyword evidence="4" id="KW-0328">Glycosyltransferase</keyword>
<keyword evidence="5 10" id="KW-0808">Transferase</keyword>
<dbReference type="Proteomes" id="UP000249005">
    <property type="component" value="Chromosome 1"/>
</dbReference>
<comment type="pathway">
    <text evidence="2">Lipid metabolism; sphingolipid metabolism.</text>
</comment>
<organism evidence="10 11">
    <name type="scientific">Leminorella richardii</name>
    <dbReference type="NCBI Taxonomy" id="158841"/>
    <lineage>
        <taxon>Bacteria</taxon>
        <taxon>Pseudomonadati</taxon>
        <taxon>Pseudomonadota</taxon>
        <taxon>Gammaproteobacteria</taxon>
        <taxon>Enterobacterales</taxon>
        <taxon>Budviciaceae</taxon>
        <taxon>Leminorella</taxon>
    </lineage>
</organism>
<evidence type="ECO:0000256" key="1">
    <source>
        <dbReference type="ARBA" id="ARBA00004141"/>
    </source>
</evidence>
<evidence type="ECO:0000256" key="5">
    <source>
        <dbReference type="ARBA" id="ARBA00022679"/>
    </source>
</evidence>
<dbReference type="RefSeq" id="WP_111739254.1">
    <property type="nucleotide sequence ID" value="NZ_LR698987.1"/>
</dbReference>
<evidence type="ECO:0000256" key="4">
    <source>
        <dbReference type="ARBA" id="ARBA00022676"/>
    </source>
</evidence>
<dbReference type="KEGG" id="lri:NCTC12151_00628"/>
<dbReference type="PANTHER" id="PTHR12726">
    <property type="entry name" value="CERAMIDE GLUCOSYLTRANSFERASE"/>
    <property type="match status" value="1"/>
</dbReference>
<keyword evidence="11" id="KW-1185">Reference proteome</keyword>
<accession>A0A2X4UKJ6</accession>
<gene>
    <name evidence="10" type="ORF">NCTC12151_00628</name>
</gene>
<dbReference type="Gene3D" id="3.90.550.10">
    <property type="entry name" value="Spore Coat Polysaccharide Biosynthesis Protein SpsA, Chain A"/>
    <property type="match status" value="1"/>
</dbReference>
<evidence type="ECO:0000256" key="7">
    <source>
        <dbReference type="ARBA" id="ARBA00022989"/>
    </source>
</evidence>
<evidence type="ECO:0000313" key="10">
    <source>
        <dbReference type="EMBL" id="SQI36138.1"/>
    </source>
</evidence>
<keyword evidence="8 9" id="KW-0472">Membrane</keyword>
<dbReference type="SUPFAM" id="SSF53448">
    <property type="entry name" value="Nucleotide-diphospho-sugar transferases"/>
    <property type="match status" value="1"/>
</dbReference>
<name>A0A2X4UKJ6_9GAMM</name>
<dbReference type="GO" id="GO:0016020">
    <property type="term" value="C:membrane"/>
    <property type="evidence" value="ECO:0007669"/>
    <property type="project" value="UniProtKB-SubCell"/>
</dbReference>
<dbReference type="GO" id="GO:0008120">
    <property type="term" value="F:ceramide glucosyltransferase activity"/>
    <property type="evidence" value="ECO:0007669"/>
    <property type="project" value="TreeGrafter"/>
</dbReference>
<feature type="transmembrane region" description="Helical" evidence="9">
    <location>
        <begin position="288"/>
        <end position="314"/>
    </location>
</feature>
<sequence>MMLIAFVWLLILLFKASTALRLLRVAGREPARDLASVTVVQPILSGDPALESVLASNLQSLTGASFLWLIDEDDTQAARVTQRLQRQHPDSSIRIYAYPQAPEGVNPKLFKMEQGRALVNTSAIMVLDDDATLDAASLQEMLNGLDDNSLVTALPWYRAANNAPSRLLAQFVNDNSAMTYLPLLPYAPPLTLNGMCYVLKAETLERVGGFAPIMRHLTDDLALATMLTHSGVRIVQSTATVSVQTSVPDVRRYARQMHRWFLFATLLMREKSARVNVAIFVLQGLHPLLLWAMCIMAFCGSMADIGIVAAVLLVRQATLRRVQRAVSADIPAHPVLSVLSELMQPLHLLNALVNRTIYWRSRRYRIFSNDRFTSL</sequence>
<dbReference type="GO" id="GO:0006679">
    <property type="term" value="P:glucosylceramide biosynthetic process"/>
    <property type="evidence" value="ECO:0007669"/>
    <property type="project" value="TreeGrafter"/>
</dbReference>
<comment type="pathway">
    <text evidence="3">Sphingolipid metabolism.</text>
</comment>
<dbReference type="AlphaFoldDB" id="A0A2X4UKJ6"/>
<proteinExistence type="predicted"/>
<dbReference type="PANTHER" id="PTHR12726:SF0">
    <property type="entry name" value="CERAMIDE GLUCOSYLTRANSFERASE"/>
    <property type="match status" value="1"/>
</dbReference>
<evidence type="ECO:0000256" key="3">
    <source>
        <dbReference type="ARBA" id="ARBA00004991"/>
    </source>
</evidence>
<reference evidence="10 11" key="1">
    <citation type="submission" date="2018-06" db="EMBL/GenBank/DDBJ databases">
        <authorList>
            <consortium name="Pathogen Informatics"/>
            <person name="Doyle S."/>
        </authorList>
    </citation>
    <scope>NUCLEOTIDE SEQUENCE [LARGE SCALE GENOMIC DNA]</scope>
    <source>
        <strain evidence="10 11">NCTC12151</strain>
    </source>
</reference>
<dbReference type="InterPro" id="IPR029044">
    <property type="entry name" value="Nucleotide-diphossugar_trans"/>
</dbReference>
<evidence type="ECO:0000256" key="9">
    <source>
        <dbReference type="SAM" id="Phobius"/>
    </source>
</evidence>
<dbReference type="Pfam" id="PF13506">
    <property type="entry name" value="Glyco_transf_21"/>
    <property type="match status" value="1"/>
</dbReference>
<evidence type="ECO:0000256" key="6">
    <source>
        <dbReference type="ARBA" id="ARBA00022692"/>
    </source>
</evidence>
<dbReference type="OrthoDB" id="3766716at2"/>
<evidence type="ECO:0000256" key="8">
    <source>
        <dbReference type="ARBA" id="ARBA00023136"/>
    </source>
</evidence>
<comment type="subcellular location">
    <subcellularLocation>
        <location evidence="1">Membrane</location>
        <topology evidence="1">Multi-pass membrane protein</topology>
    </subcellularLocation>
</comment>
<keyword evidence="7 9" id="KW-1133">Transmembrane helix</keyword>
<dbReference type="EMBL" id="LS483470">
    <property type="protein sequence ID" value="SQI36138.1"/>
    <property type="molecule type" value="Genomic_DNA"/>
</dbReference>
<dbReference type="InterPro" id="IPR025993">
    <property type="entry name" value="Ceramide_glucosylTrfase"/>
</dbReference>
<evidence type="ECO:0000256" key="2">
    <source>
        <dbReference type="ARBA" id="ARBA00004760"/>
    </source>
</evidence>
<keyword evidence="6 9" id="KW-0812">Transmembrane</keyword>
<evidence type="ECO:0000313" key="11">
    <source>
        <dbReference type="Proteomes" id="UP000249005"/>
    </source>
</evidence>
<protein>
    <submittedName>
        <fullName evidence="10">Hopanoid biosynthesis associated glycosyl transferase protein HpnI</fullName>
    </submittedName>
</protein>